<evidence type="ECO:0000313" key="1">
    <source>
        <dbReference type="EMBL" id="KAH7903483.1"/>
    </source>
</evidence>
<accession>A0ACB7ZRV2</accession>
<dbReference type="Proteomes" id="UP000790377">
    <property type="component" value="Unassembled WGS sequence"/>
</dbReference>
<organism evidence="1 2">
    <name type="scientific">Hygrophoropsis aurantiaca</name>
    <dbReference type="NCBI Taxonomy" id="72124"/>
    <lineage>
        <taxon>Eukaryota</taxon>
        <taxon>Fungi</taxon>
        <taxon>Dikarya</taxon>
        <taxon>Basidiomycota</taxon>
        <taxon>Agaricomycotina</taxon>
        <taxon>Agaricomycetes</taxon>
        <taxon>Agaricomycetidae</taxon>
        <taxon>Boletales</taxon>
        <taxon>Coniophorineae</taxon>
        <taxon>Hygrophoropsidaceae</taxon>
        <taxon>Hygrophoropsis</taxon>
    </lineage>
</organism>
<sequence>MANAFNINIGATATYNPFRAYFVGTNGHIYQIVADTGSAISVVDINVSLPLLADLSNTRSYSPIAAAIAWRSTGTDYIRVYYIDPNNNLTELIYSDTGPTLGWSIGARGGEIGTAAPDSRLLYATVAWSASTTAEIRVRFQSSSTSGQNMTEARYTNGWSFAEL</sequence>
<dbReference type="EMBL" id="MU268939">
    <property type="protein sequence ID" value="KAH7903483.1"/>
    <property type="molecule type" value="Genomic_DNA"/>
</dbReference>
<reference evidence="1" key="1">
    <citation type="journal article" date="2021" name="New Phytol.">
        <title>Evolutionary innovations through gain and loss of genes in the ectomycorrhizal Boletales.</title>
        <authorList>
            <person name="Wu G."/>
            <person name="Miyauchi S."/>
            <person name="Morin E."/>
            <person name="Kuo A."/>
            <person name="Drula E."/>
            <person name="Varga T."/>
            <person name="Kohler A."/>
            <person name="Feng B."/>
            <person name="Cao Y."/>
            <person name="Lipzen A."/>
            <person name="Daum C."/>
            <person name="Hundley H."/>
            <person name="Pangilinan J."/>
            <person name="Johnson J."/>
            <person name="Barry K."/>
            <person name="LaButti K."/>
            <person name="Ng V."/>
            <person name="Ahrendt S."/>
            <person name="Min B."/>
            <person name="Choi I.G."/>
            <person name="Park H."/>
            <person name="Plett J.M."/>
            <person name="Magnuson J."/>
            <person name="Spatafora J.W."/>
            <person name="Nagy L.G."/>
            <person name="Henrissat B."/>
            <person name="Grigoriev I.V."/>
            <person name="Yang Z.L."/>
            <person name="Xu J."/>
            <person name="Martin F.M."/>
        </authorList>
    </citation>
    <scope>NUCLEOTIDE SEQUENCE</scope>
    <source>
        <strain evidence="1">ATCC 28755</strain>
    </source>
</reference>
<evidence type="ECO:0000313" key="2">
    <source>
        <dbReference type="Proteomes" id="UP000790377"/>
    </source>
</evidence>
<keyword evidence="2" id="KW-1185">Reference proteome</keyword>
<comment type="caution">
    <text evidence="1">The sequence shown here is derived from an EMBL/GenBank/DDBJ whole genome shotgun (WGS) entry which is preliminary data.</text>
</comment>
<name>A0ACB7ZRV2_9AGAM</name>
<gene>
    <name evidence="1" type="ORF">BJ138DRAFT_1107634</name>
</gene>
<proteinExistence type="predicted"/>
<protein>
    <submittedName>
        <fullName evidence="1">Uncharacterized protein</fullName>
    </submittedName>
</protein>